<proteinExistence type="predicted"/>
<protein>
    <submittedName>
        <fullName evidence="2">CoA-binding protein</fullName>
    </submittedName>
</protein>
<dbReference type="SUPFAM" id="SSF48256">
    <property type="entry name" value="Citrate synthase"/>
    <property type="match status" value="1"/>
</dbReference>
<dbReference type="Gene3D" id="1.10.230.10">
    <property type="entry name" value="Cytochrome P450-Terp, domain 2"/>
    <property type="match status" value="1"/>
</dbReference>
<dbReference type="Gene3D" id="3.40.50.261">
    <property type="entry name" value="Succinyl-CoA synthetase domains"/>
    <property type="match status" value="1"/>
</dbReference>
<dbReference type="SUPFAM" id="SSF51735">
    <property type="entry name" value="NAD(P)-binding Rossmann-fold domains"/>
    <property type="match status" value="1"/>
</dbReference>
<dbReference type="InterPro" id="IPR016142">
    <property type="entry name" value="Citrate_synth-like_lrg_a-sub"/>
</dbReference>
<dbReference type="InterPro" id="IPR003781">
    <property type="entry name" value="CoA-bd"/>
</dbReference>
<evidence type="ECO:0000313" key="2">
    <source>
        <dbReference type="EMBL" id="OGH00714.1"/>
    </source>
</evidence>
<dbReference type="Pfam" id="PF13607">
    <property type="entry name" value="Succ_CoA_lig"/>
    <property type="match status" value="1"/>
</dbReference>
<dbReference type="GO" id="GO:0009361">
    <property type="term" value="C:succinate-CoA ligase complex (ADP-forming)"/>
    <property type="evidence" value="ECO:0007669"/>
    <property type="project" value="TreeGrafter"/>
</dbReference>
<dbReference type="EMBL" id="MFNF01000043">
    <property type="protein sequence ID" value="OGH00714.1"/>
    <property type="molecule type" value="Genomic_DNA"/>
</dbReference>
<dbReference type="InterPro" id="IPR016143">
    <property type="entry name" value="Citrate_synth-like_sm_a-sub"/>
</dbReference>
<dbReference type="GO" id="GO:0004776">
    <property type="term" value="F:succinate-CoA ligase (GDP-forming) activity"/>
    <property type="evidence" value="ECO:0007669"/>
    <property type="project" value="TreeGrafter"/>
</dbReference>
<dbReference type="InterPro" id="IPR016102">
    <property type="entry name" value="Succinyl-CoA_synth-like"/>
</dbReference>
<comment type="caution">
    <text evidence="2">The sequence shown here is derived from an EMBL/GenBank/DDBJ whole genome shotgun (WGS) entry which is preliminary data.</text>
</comment>
<dbReference type="SUPFAM" id="SSF52210">
    <property type="entry name" value="Succinyl-CoA synthetase domains"/>
    <property type="match status" value="1"/>
</dbReference>
<dbReference type="InterPro" id="IPR036969">
    <property type="entry name" value="Citrate_synthase_sf"/>
</dbReference>
<dbReference type="Gene3D" id="1.10.580.10">
    <property type="entry name" value="Citrate Synthase, domain 1"/>
    <property type="match status" value="1"/>
</dbReference>
<dbReference type="AlphaFoldDB" id="A0A1F6GRI5"/>
<evidence type="ECO:0000259" key="1">
    <source>
        <dbReference type="SMART" id="SM00881"/>
    </source>
</evidence>
<dbReference type="SMART" id="SM00881">
    <property type="entry name" value="CoA_binding"/>
    <property type="match status" value="1"/>
</dbReference>
<accession>A0A1F6GRI5</accession>
<feature type="domain" description="CoA-binding" evidence="1">
    <location>
        <begin position="20"/>
        <end position="124"/>
    </location>
</feature>
<dbReference type="InterPro" id="IPR036291">
    <property type="entry name" value="NAD(P)-bd_dom_sf"/>
</dbReference>
<organism evidence="2 3">
    <name type="scientific">Candidatus Lambdaproteobacteria bacterium RIFOXYD2_FULL_56_26</name>
    <dbReference type="NCBI Taxonomy" id="1817773"/>
    <lineage>
        <taxon>Bacteria</taxon>
        <taxon>Pseudomonadati</taxon>
        <taxon>Pseudomonadota</taxon>
        <taxon>Candidatus Lambdaproteobacteria</taxon>
    </lineage>
</organism>
<gene>
    <name evidence="2" type="ORF">A2557_03520</name>
</gene>
<dbReference type="PANTHER" id="PTHR11117:SF2">
    <property type="entry name" value="SUCCINATE--COA LIGASE [ADP_GDP-FORMING] SUBUNIT ALPHA, MITOCHONDRIAL"/>
    <property type="match status" value="1"/>
</dbReference>
<sequence>MSKTKNPFPYFVGVNSLEELANKGSRVCVMNILGNESKTVTPISHIYSNGNIVAGVQYGRSGSNLETAKGNIPVYGSVKEVVEDKKGFDTGVIYLPPSAVNYAVSEMCKHNDHLKKIIILTEKIGVKDARMIRWGCQQRKIDVFGGNSLGIANPHDQVRLGGALGGDKPLESLKKGSVAIYSNSGNFSTTISEYLKTAGYGTSTILSSGKDVIIHFALAEFLFCAENDPRTKAVVVYIEPGGYYEKQALDWITSGKFKFTKPIIACVTGRWKKNITRACGHAGALAGSGDDAEAKESWFDQYFGVGLFNPNKPKVGKKGVRITSIQEVPLAMTAVMNLLGGKPDFAPIGDLSLKPWFVNDQKVKFPKNLGLPVVEAIAPYGEQIEAVSRQAGAQLPRESMRNRSGATKMDEKTQVTQMHGVPVLDLVKSPFGSTNFFALTKEMPVKGQAKLANLLLNYWVAEGTKGIGVSQVAKANGATPNAYIAAEVLCQGDKSILQGVRNNISSLIDAFYPLVGKEGAPNAKAVEKVLKSKLVIAEAANSKDQQTAAAFILRQATKYKADSVFTQFAEAYLAKNKKACEISLALAAGLLTLAWEPLTNRRITRDTAVEMGTYLSVHGVILASAPSEPKANKMWTSLNQLKDPKVLETEFIQTCFEMLFSRKPENENELFALNAMLNLTVSNGPGTISAKGAKESVSAKNQIPVTYAGFMTNTGLAHGGNGFEAVRFLVEQFGALDPYKTQKGLESKLKELAVGTSKTYLEYKKKAKVAGDMQYMKIPCINHPVFKNKPVNIDPREEFIYNLFKERKMSNPFQEYYHLLVKQLAEVGATKNQFCVNIDAVIATISLELFWKQFKAGTVTEAQMQDLVFVMFLIARMVGTAAEVSDHRARGTDMDCRTPASQLEFVV</sequence>
<dbReference type="Pfam" id="PF02629">
    <property type="entry name" value="CoA_binding"/>
    <property type="match status" value="1"/>
</dbReference>
<name>A0A1F6GRI5_9PROT</name>
<reference evidence="2 3" key="1">
    <citation type="journal article" date="2016" name="Nat. Commun.">
        <title>Thousands of microbial genomes shed light on interconnected biogeochemical processes in an aquifer system.</title>
        <authorList>
            <person name="Anantharaman K."/>
            <person name="Brown C.T."/>
            <person name="Hug L.A."/>
            <person name="Sharon I."/>
            <person name="Castelle C.J."/>
            <person name="Probst A.J."/>
            <person name="Thomas B.C."/>
            <person name="Singh A."/>
            <person name="Wilkins M.J."/>
            <person name="Karaoz U."/>
            <person name="Brodie E.L."/>
            <person name="Williams K.H."/>
            <person name="Hubbard S.S."/>
            <person name="Banfield J.F."/>
        </authorList>
    </citation>
    <scope>NUCLEOTIDE SEQUENCE [LARGE SCALE GENOMIC DNA]</scope>
</reference>
<evidence type="ECO:0000313" key="3">
    <source>
        <dbReference type="Proteomes" id="UP000177583"/>
    </source>
</evidence>
<dbReference type="InterPro" id="IPR032875">
    <property type="entry name" value="Succ_CoA_lig_flav_dom"/>
</dbReference>
<dbReference type="PANTHER" id="PTHR11117">
    <property type="entry name" value="SUCCINYL-COA LIGASE SUBUNIT ALPHA"/>
    <property type="match status" value="1"/>
</dbReference>
<dbReference type="GO" id="GO:0006099">
    <property type="term" value="P:tricarboxylic acid cycle"/>
    <property type="evidence" value="ECO:0007669"/>
    <property type="project" value="TreeGrafter"/>
</dbReference>
<dbReference type="Proteomes" id="UP000177583">
    <property type="component" value="Unassembled WGS sequence"/>
</dbReference>
<dbReference type="Gene3D" id="3.40.50.720">
    <property type="entry name" value="NAD(P)-binding Rossmann-like Domain"/>
    <property type="match status" value="1"/>
</dbReference>
<dbReference type="GO" id="GO:0046912">
    <property type="term" value="F:acyltransferase activity, acyl groups converted into alkyl on transfer"/>
    <property type="evidence" value="ECO:0007669"/>
    <property type="project" value="InterPro"/>
</dbReference>
<dbReference type="GO" id="GO:0004775">
    <property type="term" value="F:succinate-CoA ligase (ADP-forming) activity"/>
    <property type="evidence" value="ECO:0007669"/>
    <property type="project" value="TreeGrafter"/>
</dbReference>